<comment type="caution">
    <text evidence="6">The sequence shown here is derived from an EMBL/GenBank/DDBJ whole genome shotgun (WGS) entry which is preliminary data.</text>
</comment>
<keyword evidence="7" id="KW-1185">Reference proteome</keyword>
<evidence type="ECO:0000313" key="7">
    <source>
        <dbReference type="Proteomes" id="UP001314205"/>
    </source>
</evidence>
<dbReference type="AlphaFoldDB" id="A0AAV1L6F4"/>
<evidence type="ECO:0000256" key="4">
    <source>
        <dbReference type="ARBA" id="ARBA00046486"/>
    </source>
</evidence>
<dbReference type="InterPro" id="IPR036980">
    <property type="entry name" value="RNase_P/MRP_Rpp29_sf"/>
</dbReference>
<dbReference type="PANTHER" id="PTHR13348:SF0">
    <property type="entry name" value="RIBONUCLEASE P PROTEIN SUBUNIT P29"/>
    <property type="match status" value="1"/>
</dbReference>
<dbReference type="EMBL" id="CAVLGL010000085">
    <property type="protein sequence ID" value="CAK1590534.1"/>
    <property type="molecule type" value="Genomic_DNA"/>
</dbReference>
<gene>
    <name evidence="6" type="ORF">PARMNEM_LOCUS10884</name>
</gene>
<protein>
    <recommendedName>
        <fullName evidence="3 5">Ribonuclease P protein subunit p29</fullName>
    </recommendedName>
</protein>
<dbReference type="Proteomes" id="UP001314205">
    <property type="component" value="Unassembled WGS sequence"/>
</dbReference>
<sequence>MAEPIDKNAAQAVLNFLKTNVPKSDVASVEAELKKDFIFAKKKGKESKKKKKTKKKSRTLTRKEKKNLGFFTIPRNSVKYDDVRPMNEIWVDYITELLELDKSVPDCSSKNWEQFTQTLYRADFHGSFLQIVRSKCPSYVGKKGICIMDTRNTFKIVSMDNVVTTIPKRECVFDMYLGKIKITLFGKHLCIRPAERSTKKIKSLLHPDL</sequence>
<evidence type="ECO:0000256" key="5">
    <source>
        <dbReference type="PIRNR" id="PIRNR027081"/>
    </source>
</evidence>
<dbReference type="GO" id="GO:0000172">
    <property type="term" value="C:ribonuclease MRP complex"/>
    <property type="evidence" value="ECO:0007669"/>
    <property type="project" value="InterPro"/>
</dbReference>
<dbReference type="GO" id="GO:0005730">
    <property type="term" value="C:nucleolus"/>
    <property type="evidence" value="ECO:0007669"/>
    <property type="project" value="UniProtKB-SubCell"/>
</dbReference>
<dbReference type="PANTHER" id="PTHR13348">
    <property type="entry name" value="RIBONUCLEASE P SUBUNIT P29"/>
    <property type="match status" value="1"/>
</dbReference>
<dbReference type="PIRSF" id="PIRSF027081">
    <property type="entry name" value="RNase_P/MRP_p29_subunit"/>
    <property type="match status" value="1"/>
</dbReference>
<dbReference type="Pfam" id="PF01868">
    <property type="entry name" value="RNase_P-MRP_p29"/>
    <property type="match status" value="1"/>
</dbReference>
<evidence type="ECO:0000256" key="1">
    <source>
        <dbReference type="ARBA" id="ARBA00002435"/>
    </source>
</evidence>
<dbReference type="SUPFAM" id="SSF101744">
    <property type="entry name" value="Rof/RNase P subunit-like"/>
    <property type="match status" value="1"/>
</dbReference>
<proteinExistence type="inferred from homology"/>
<dbReference type="GO" id="GO:0033204">
    <property type="term" value="F:ribonuclease P RNA binding"/>
    <property type="evidence" value="ECO:0007669"/>
    <property type="project" value="InterPro"/>
</dbReference>
<comment type="function">
    <text evidence="1 5">Component of ribonuclease P, a ribonucleoprotein complex that generates mature tRNA molecules by cleaving their 5'-ends.</text>
</comment>
<dbReference type="GO" id="GO:0006364">
    <property type="term" value="P:rRNA processing"/>
    <property type="evidence" value="ECO:0007669"/>
    <property type="project" value="TreeGrafter"/>
</dbReference>
<comment type="subunit">
    <text evidence="4">Component of nuclear RNase P and RNase MRP ribonucleoproteins. RNase P consists of a catalytic RNA moiety and 10 different protein chains; POP1, POP4, POP5, POP7, RPP14, RPP21, RPP25, RPP30, RPP38 and RPP40. Within the RNase P complex, POP1, POP7 and RPP25 form the 'finger' subcomplex, POP5, RPP14, RPP40 and homodimeric RPP30 form the 'palm' subcomplex, and RPP21, POP4 and RPP38 form the 'wrist' subcomplex. All subunits of the RNase P complex interact with the catalytic RNA. Several subunits of RNase P are also part of the RNase MRP complex. RNase MRP consists of a catalytic RNA moiety and about 8 protein subunits; POP1, POP7, RPP25, RPP30, RPP38, RPP40 and possibly also POP4 and POP5.</text>
</comment>
<dbReference type="Gene3D" id="2.30.30.210">
    <property type="entry name" value="Ribonuclease P/MRP, subunit p29"/>
    <property type="match status" value="1"/>
</dbReference>
<comment type="subcellular location">
    <subcellularLocation>
        <location evidence="5">Nucleus</location>
        <location evidence="5">Nucleolus</location>
    </subcellularLocation>
</comment>
<keyword evidence="5" id="KW-0539">Nucleus</keyword>
<name>A0AAV1L6F4_9NEOP</name>
<dbReference type="GO" id="GO:0030677">
    <property type="term" value="C:ribonuclease P complex"/>
    <property type="evidence" value="ECO:0007669"/>
    <property type="project" value="UniProtKB-UniRule"/>
</dbReference>
<dbReference type="InterPro" id="IPR016848">
    <property type="entry name" value="RNase_P/MRP_Rpp29-subunit"/>
</dbReference>
<evidence type="ECO:0000313" key="6">
    <source>
        <dbReference type="EMBL" id="CAK1590534.1"/>
    </source>
</evidence>
<organism evidence="6 7">
    <name type="scientific">Parnassius mnemosyne</name>
    <name type="common">clouded apollo</name>
    <dbReference type="NCBI Taxonomy" id="213953"/>
    <lineage>
        <taxon>Eukaryota</taxon>
        <taxon>Metazoa</taxon>
        <taxon>Ecdysozoa</taxon>
        <taxon>Arthropoda</taxon>
        <taxon>Hexapoda</taxon>
        <taxon>Insecta</taxon>
        <taxon>Pterygota</taxon>
        <taxon>Neoptera</taxon>
        <taxon>Endopterygota</taxon>
        <taxon>Lepidoptera</taxon>
        <taxon>Glossata</taxon>
        <taxon>Ditrysia</taxon>
        <taxon>Papilionoidea</taxon>
        <taxon>Papilionidae</taxon>
        <taxon>Parnassiinae</taxon>
        <taxon>Parnassini</taxon>
        <taxon>Parnassius</taxon>
        <taxon>Driopa</taxon>
    </lineage>
</organism>
<dbReference type="InterPro" id="IPR002730">
    <property type="entry name" value="Rpp29/RNP1"/>
</dbReference>
<comment type="similarity">
    <text evidence="2">Belongs to the eukaryotic/archaeal RNase P protein component 1 family.</text>
</comment>
<reference evidence="6 7" key="1">
    <citation type="submission" date="2023-11" db="EMBL/GenBank/DDBJ databases">
        <authorList>
            <person name="Hedman E."/>
            <person name="Englund M."/>
            <person name="Stromberg M."/>
            <person name="Nyberg Akerstrom W."/>
            <person name="Nylinder S."/>
            <person name="Jareborg N."/>
            <person name="Kallberg Y."/>
            <person name="Kronander E."/>
        </authorList>
    </citation>
    <scope>NUCLEOTIDE SEQUENCE [LARGE SCALE GENOMIC DNA]</scope>
</reference>
<dbReference type="SMART" id="SM00538">
    <property type="entry name" value="POP4"/>
    <property type="match status" value="1"/>
</dbReference>
<dbReference type="GO" id="GO:0001682">
    <property type="term" value="P:tRNA 5'-leader removal"/>
    <property type="evidence" value="ECO:0007669"/>
    <property type="project" value="InterPro"/>
</dbReference>
<dbReference type="InterPro" id="IPR023534">
    <property type="entry name" value="Rof/RNase_P-like"/>
</dbReference>
<evidence type="ECO:0000256" key="3">
    <source>
        <dbReference type="ARBA" id="ARBA00016225"/>
    </source>
</evidence>
<accession>A0AAV1L6F4</accession>
<evidence type="ECO:0000256" key="2">
    <source>
        <dbReference type="ARBA" id="ARBA00006181"/>
    </source>
</evidence>
<keyword evidence="5" id="KW-0819">tRNA processing</keyword>